<feature type="transmembrane region" description="Helical" evidence="1">
    <location>
        <begin position="130"/>
        <end position="150"/>
    </location>
</feature>
<organism evidence="2 3">
    <name type="scientific">Wenyingzhuangia marina</name>
    <dbReference type="NCBI Taxonomy" id="1195760"/>
    <lineage>
        <taxon>Bacteria</taxon>
        <taxon>Pseudomonadati</taxon>
        <taxon>Bacteroidota</taxon>
        <taxon>Flavobacteriia</taxon>
        <taxon>Flavobacteriales</taxon>
        <taxon>Flavobacteriaceae</taxon>
        <taxon>Wenyingzhuangia</taxon>
    </lineage>
</organism>
<proteinExistence type="predicted"/>
<gene>
    <name evidence="2" type="ORF">SAMN05444281_1955</name>
</gene>
<dbReference type="RefSeq" id="WP_073120998.1">
    <property type="nucleotide sequence ID" value="NZ_BMEN01000004.1"/>
</dbReference>
<sequence>MKRTLKDYAIISLKGMAMGAADVVPGVSGGTIAFISGIYEELLTTISNINLSLLTVIKKEGIKAAWKQANANFLVALLLGVAISVISLAKGISFLLATKPILVWSFFFGLVLASIIYVGKQIEKWNFPQIISLILACGVAYYITIVKPMVSDDASFLFLFLAGALAICAMILPGISGAFILVLLGAYETILTAVHSRDLQIIAIVGLGAIIGLLSFSRVLKWMFVHYKNTTLAGLTGFILGSLNKIWPWKETITTRINSKGIEVPVLQNSVLPSNYNGDAQLMIALLLAVAGFALILGLEKLASYKS</sequence>
<keyword evidence="1" id="KW-0472">Membrane</keyword>
<dbReference type="Pfam" id="PF04018">
    <property type="entry name" value="VCA0040-like"/>
    <property type="match status" value="1"/>
</dbReference>
<accession>A0A1M5VUG2</accession>
<name>A0A1M5VUG2_9FLAO</name>
<feature type="transmembrane region" description="Helical" evidence="1">
    <location>
        <begin position="101"/>
        <end position="118"/>
    </location>
</feature>
<dbReference type="STRING" id="1195760.SAMN05444281_1955"/>
<evidence type="ECO:0000313" key="2">
    <source>
        <dbReference type="EMBL" id="SHH78838.1"/>
    </source>
</evidence>
<protein>
    <submittedName>
        <fullName evidence="2">Putative membrane protein</fullName>
    </submittedName>
</protein>
<dbReference type="PANTHER" id="PTHR37308:SF1">
    <property type="entry name" value="POLYPRENYL-PHOSPHATE TRANSPORTER"/>
    <property type="match status" value="1"/>
</dbReference>
<feature type="transmembrane region" description="Helical" evidence="1">
    <location>
        <begin position="199"/>
        <end position="220"/>
    </location>
</feature>
<dbReference type="AlphaFoldDB" id="A0A1M5VUG2"/>
<keyword evidence="3" id="KW-1185">Reference proteome</keyword>
<feature type="transmembrane region" description="Helical" evidence="1">
    <location>
        <begin position="73"/>
        <end position="95"/>
    </location>
</feature>
<feature type="transmembrane region" description="Helical" evidence="1">
    <location>
        <begin position="280"/>
        <end position="299"/>
    </location>
</feature>
<dbReference type="InterPro" id="IPR007163">
    <property type="entry name" value="VCA0040-like"/>
</dbReference>
<dbReference type="Proteomes" id="UP000184109">
    <property type="component" value="Unassembled WGS sequence"/>
</dbReference>
<reference evidence="3" key="1">
    <citation type="submission" date="2016-11" db="EMBL/GenBank/DDBJ databases">
        <authorList>
            <person name="Varghese N."/>
            <person name="Submissions S."/>
        </authorList>
    </citation>
    <scope>NUCLEOTIDE SEQUENCE [LARGE SCALE GENOMIC DNA]</scope>
    <source>
        <strain evidence="3">DSM 100572</strain>
    </source>
</reference>
<dbReference type="EMBL" id="FQXQ01000004">
    <property type="protein sequence ID" value="SHH78838.1"/>
    <property type="molecule type" value="Genomic_DNA"/>
</dbReference>
<evidence type="ECO:0000313" key="3">
    <source>
        <dbReference type="Proteomes" id="UP000184109"/>
    </source>
</evidence>
<evidence type="ECO:0000256" key="1">
    <source>
        <dbReference type="SAM" id="Phobius"/>
    </source>
</evidence>
<feature type="transmembrane region" description="Helical" evidence="1">
    <location>
        <begin position="156"/>
        <end position="187"/>
    </location>
</feature>
<keyword evidence="1" id="KW-0812">Transmembrane</keyword>
<keyword evidence="1" id="KW-1133">Transmembrane helix</keyword>
<dbReference type="PANTHER" id="PTHR37308">
    <property type="entry name" value="INTEGRAL MEMBRANE PROTEIN"/>
    <property type="match status" value="1"/>
</dbReference>
<dbReference type="OrthoDB" id="9793746at2"/>